<dbReference type="GO" id="GO:0015276">
    <property type="term" value="F:ligand-gated monoatomic ion channel activity"/>
    <property type="evidence" value="ECO:0007669"/>
    <property type="project" value="InterPro"/>
</dbReference>
<dbReference type="InterPro" id="IPR001320">
    <property type="entry name" value="Iontro_rcpt_C"/>
</dbReference>
<dbReference type="Pfam" id="PF00060">
    <property type="entry name" value="Lig_chan"/>
    <property type="match status" value="1"/>
</dbReference>
<keyword evidence="9 16" id="KW-0675">Receptor</keyword>
<dbReference type="AlphaFoldDB" id="A0A8T0G5J6"/>
<evidence type="ECO:0000259" key="14">
    <source>
        <dbReference type="Pfam" id="PF00060"/>
    </source>
</evidence>
<proteinExistence type="inferred from homology"/>
<evidence type="ECO:0000256" key="4">
    <source>
        <dbReference type="ARBA" id="ARBA00022475"/>
    </source>
</evidence>
<evidence type="ECO:0000256" key="11">
    <source>
        <dbReference type="ARBA" id="ARBA00023286"/>
    </source>
</evidence>
<protein>
    <submittedName>
        <fullName evidence="16">Putative glutamate receptor like protein</fullName>
    </submittedName>
</protein>
<keyword evidence="8 13" id="KW-0472">Membrane</keyword>
<evidence type="ECO:0000256" key="3">
    <source>
        <dbReference type="ARBA" id="ARBA00022448"/>
    </source>
</evidence>
<comment type="subcellular location">
    <subcellularLocation>
        <location evidence="1">Cell membrane</location>
        <topology evidence="1">Multi-pass membrane protein</topology>
    </subcellularLocation>
</comment>
<comment type="caution">
    <text evidence="16">The sequence shown here is derived from an EMBL/GenBank/DDBJ whole genome shotgun (WGS) entry which is preliminary data.</text>
</comment>
<dbReference type="GO" id="GO:0005886">
    <property type="term" value="C:plasma membrane"/>
    <property type="evidence" value="ECO:0007669"/>
    <property type="project" value="UniProtKB-SubCell"/>
</dbReference>
<keyword evidence="10" id="KW-0325">Glycoprotein</keyword>
<gene>
    <name evidence="16" type="ORF">HNY73_001446</name>
</gene>
<accession>A0A8T0G5J6</accession>
<keyword evidence="7" id="KW-0406">Ion transport</keyword>
<evidence type="ECO:0000259" key="15">
    <source>
        <dbReference type="Pfam" id="PF10613"/>
    </source>
</evidence>
<dbReference type="PANTHER" id="PTHR42643:SF24">
    <property type="entry name" value="IONOTROPIC RECEPTOR 60A"/>
    <property type="match status" value="1"/>
</dbReference>
<dbReference type="PANTHER" id="PTHR42643">
    <property type="entry name" value="IONOTROPIC RECEPTOR 20A-RELATED"/>
    <property type="match status" value="1"/>
</dbReference>
<evidence type="ECO:0000256" key="12">
    <source>
        <dbReference type="ARBA" id="ARBA00023303"/>
    </source>
</evidence>
<keyword evidence="6 13" id="KW-1133">Transmembrane helix</keyword>
<keyword evidence="3" id="KW-0813">Transport</keyword>
<dbReference type="Proteomes" id="UP000807504">
    <property type="component" value="Unassembled WGS sequence"/>
</dbReference>
<keyword evidence="4" id="KW-1003">Cell membrane</keyword>
<dbReference type="EMBL" id="JABXBU010000001">
    <property type="protein sequence ID" value="KAF8797149.1"/>
    <property type="molecule type" value="Genomic_DNA"/>
</dbReference>
<keyword evidence="5 13" id="KW-0812">Transmembrane</keyword>
<organism evidence="16 17">
    <name type="scientific">Argiope bruennichi</name>
    <name type="common">Wasp spider</name>
    <name type="synonym">Aranea bruennichi</name>
    <dbReference type="NCBI Taxonomy" id="94029"/>
    <lineage>
        <taxon>Eukaryota</taxon>
        <taxon>Metazoa</taxon>
        <taxon>Ecdysozoa</taxon>
        <taxon>Arthropoda</taxon>
        <taxon>Chelicerata</taxon>
        <taxon>Arachnida</taxon>
        <taxon>Araneae</taxon>
        <taxon>Araneomorphae</taxon>
        <taxon>Entelegynae</taxon>
        <taxon>Araneoidea</taxon>
        <taxon>Araneidae</taxon>
        <taxon>Argiope</taxon>
    </lineage>
</organism>
<keyword evidence="17" id="KW-1185">Reference proteome</keyword>
<sequence length="350" mass="40631">MRTVRIAVSQWAPWIQFDANYSLDSAKGVLIELYSGMKQTKIFDYELQMIKAYGVLGPDKKWTGMVGSALRNETDILGPFLIDEGRGSAVQFLSSLDFSELAMATGLTSAGQNPFVVFRVFSAEVWLLFLSAIIFATTVVFLIQSLLPYPCEKGKIQSFLRYFWLFTMSLFGKDFGAKRSWYLRHIWNSRSFRFIQSVWLMTCIIFVNTYQGNITSNFASNKFKPRYETLEDVMSDSTVEIKTYANSFPLMCLSKLNNTSLRPIWLRVKRSECRTHSCWIRGEGCHSCRRDWTHQVLHRREIPANWQRKDHSSVFVHVLPRLKKRAAKKIPKTVQYRNPKVQRRRPLPSS</sequence>
<evidence type="ECO:0000256" key="1">
    <source>
        <dbReference type="ARBA" id="ARBA00004651"/>
    </source>
</evidence>
<dbReference type="Gene3D" id="1.10.287.70">
    <property type="match status" value="1"/>
</dbReference>
<dbReference type="InterPro" id="IPR019594">
    <property type="entry name" value="Glu/Gly-bd"/>
</dbReference>
<reference evidence="16" key="2">
    <citation type="submission" date="2020-06" db="EMBL/GenBank/DDBJ databases">
        <authorList>
            <person name="Sheffer M."/>
        </authorList>
    </citation>
    <scope>NUCLEOTIDE SEQUENCE</scope>
</reference>
<reference evidence="16" key="1">
    <citation type="journal article" date="2020" name="bioRxiv">
        <title>Chromosome-level reference genome of the European wasp spider Argiope bruennichi: a resource for studies on range expansion and evolutionary adaptation.</title>
        <authorList>
            <person name="Sheffer M.M."/>
            <person name="Hoppe A."/>
            <person name="Krehenwinkel H."/>
            <person name="Uhl G."/>
            <person name="Kuss A.W."/>
            <person name="Jensen L."/>
            <person name="Jensen C."/>
            <person name="Gillespie R.G."/>
            <person name="Hoff K.J."/>
            <person name="Prost S."/>
        </authorList>
    </citation>
    <scope>NUCLEOTIDE SEQUENCE</scope>
</reference>
<dbReference type="GO" id="GO:0050906">
    <property type="term" value="P:detection of stimulus involved in sensory perception"/>
    <property type="evidence" value="ECO:0007669"/>
    <property type="project" value="UniProtKB-ARBA"/>
</dbReference>
<dbReference type="Pfam" id="PF10613">
    <property type="entry name" value="Lig_chan-Glu_bd"/>
    <property type="match status" value="1"/>
</dbReference>
<keyword evidence="11" id="KW-1071">Ligand-gated ion channel</keyword>
<evidence type="ECO:0000256" key="2">
    <source>
        <dbReference type="ARBA" id="ARBA00008685"/>
    </source>
</evidence>
<evidence type="ECO:0000256" key="8">
    <source>
        <dbReference type="ARBA" id="ARBA00023136"/>
    </source>
</evidence>
<evidence type="ECO:0000313" key="17">
    <source>
        <dbReference type="Proteomes" id="UP000807504"/>
    </source>
</evidence>
<feature type="domain" description="Ionotropic glutamate receptor C-terminal" evidence="14">
    <location>
        <begin position="122"/>
        <end position="270"/>
    </location>
</feature>
<evidence type="ECO:0000256" key="7">
    <source>
        <dbReference type="ARBA" id="ARBA00023065"/>
    </source>
</evidence>
<evidence type="ECO:0000256" key="13">
    <source>
        <dbReference type="SAM" id="Phobius"/>
    </source>
</evidence>
<comment type="similarity">
    <text evidence="2">Belongs to the glutamate-gated ion channel (TC 1.A.10.1) family.</text>
</comment>
<feature type="domain" description="Ionotropic glutamate receptor L-glutamate and glycine-binding" evidence="15">
    <location>
        <begin position="3"/>
        <end position="93"/>
    </location>
</feature>
<evidence type="ECO:0000256" key="6">
    <source>
        <dbReference type="ARBA" id="ARBA00022989"/>
    </source>
</evidence>
<evidence type="ECO:0000256" key="5">
    <source>
        <dbReference type="ARBA" id="ARBA00022692"/>
    </source>
</evidence>
<dbReference type="InterPro" id="IPR052192">
    <property type="entry name" value="Insect_Ionotropic_Sensory_Rcpt"/>
</dbReference>
<keyword evidence="12" id="KW-0407">Ion channel</keyword>
<name>A0A8T0G5J6_ARGBR</name>
<feature type="transmembrane region" description="Helical" evidence="13">
    <location>
        <begin position="125"/>
        <end position="147"/>
    </location>
</feature>
<evidence type="ECO:0000313" key="16">
    <source>
        <dbReference type="EMBL" id="KAF8797149.1"/>
    </source>
</evidence>
<evidence type="ECO:0000256" key="10">
    <source>
        <dbReference type="ARBA" id="ARBA00023180"/>
    </source>
</evidence>
<dbReference type="Gene3D" id="3.40.190.10">
    <property type="entry name" value="Periplasmic binding protein-like II"/>
    <property type="match status" value="1"/>
</dbReference>
<evidence type="ECO:0000256" key="9">
    <source>
        <dbReference type="ARBA" id="ARBA00023170"/>
    </source>
</evidence>